<reference evidence="3 4" key="1">
    <citation type="submission" date="2021-03" db="EMBL/GenBank/DDBJ databases">
        <title>Genomic Encyclopedia of Type Strains, Phase IV (KMG-IV): sequencing the most valuable type-strain genomes for metagenomic binning, comparative biology and taxonomic classification.</title>
        <authorList>
            <person name="Goeker M."/>
        </authorList>
    </citation>
    <scope>NUCLEOTIDE SEQUENCE [LARGE SCALE GENOMIC DNA]</scope>
    <source>
        <strain evidence="3 4">DSM 24738</strain>
    </source>
</reference>
<accession>A0ABS4GT89</accession>
<dbReference type="PROSITE" id="PS51677">
    <property type="entry name" value="NODB"/>
    <property type="match status" value="1"/>
</dbReference>
<dbReference type="EMBL" id="JAGGKT010000009">
    <property type="protein sequence ID" value="MBP1933070.1"/>
    <property type="molecule type" value="Genomic_DNA"/>
</dbReference>
<keyword evidence="1" id="KW-0812">Transmembrane</keyword>
<dbReference type="PANTHER" id="PTHR10587">
    <property type="entry name" value="GLYCOSYL TRANSFERASE-RELATED"/>
    <property type="match status" value="1"/>
</dbReference>
<dbReference type="Gene3D" id="3.20.20.370">
    <property type="entry name" value="Glycoside hydrolase/deacetylase"/>
    <property type="match status" value="1"/>
</dbReference>
<dbReference type="PANTHER" id="PTHR10587:SF128">
    <property type="entry name" value="POLYSACCHARIDE DEACETYLASE PDAB-RELATED"/>
    <property type="match status" value="1"/>
</dbReference>
<evidence type="ECO:0000313" key="4">
    <source>
        <dbReference type="Proteomes" id="UP001519343"/>
    </source>
</evidence>
<dbReference type="NCBIfam" id="TIGR02764">
    <property type="entry name" value="spore_ybaN_pdaB"/>
    <property type="match status" value="1"/>
</dbReference>
<sequence length="253" mass="28710">MKFYWVLNGKRFKQYFVIVVAAIFAIGIAYAEKQNVAVFTFEKGPAAIYKVETDQKKLALTFDISWGEQRAEPILEVLKEKGVKKATFFLSAEWSKENPEIVKKIKDAGFEIGSHGYKHINYTRLTDEEIRDQIKRADQILQEVTGKKPTLLRTPNGDIDKRVLRIADELNYTVIQWDTDSKDWLNPGVDTIVQNVLKKAHPGDIILLHASDSSKQTHLALPKIIDTLKGKGYEFATVSELIADTKVKSKTVD</sequence>
<keyword evidence="1" id="KW-0472">Membrane</keyword>
<organism evidence="3 4">
    <name type="scientific">Ammoniphilus resinae</name>
    <dbReference type="NCBI Taxonomy" id="861532"/>
    <lineage>
        <taxon>Bacteria</taxon>
        <taxon>Bacillati</taxon>
        <taxon>Bacillota</taxon>
        <taxon>Bacilli</taxon>
        <taxon>Bacillales</taxon>
        <taxon>Paenibacillaceae</taxon>
        <taxon>Aneurinibacillus group</taxon>
        <taxon>Ammoniphilus</taxon>
    </lineage>
</organism>
<keyword evidence="1" id="KW-1133">Transmembrane helix</keyword>
<evidence type="ECO:0000256" key="1">
    <source>
        <dbReference type="SAM" id="Phobius"/>
    </source>
</evidence>
<dbReference type="InterPro" id="IPR002509">
    <property type="entry name" value="NODB_dom"/>
</dbReference>
<proteinExistence type="predicted"/>
<dbReference type="InterPro" id="IPR014132">
    <property type="entry name" value="PdaB-like"/>
</dbReference>
<keyword evidence="4" id="KW-1185">Reference proteome</keyword>
<dbReference type="Pfam" id="PF01522">
    <property type="entry name" value="Polysacc_deac_1"/>
    <property type="match status" value="1"/>
</dbReference>
<protein>
    <submittedName>
        <fullName evidence="3">Polysaccharide deacetylase family sporulation protein PdaB</fullName>
    </submittedName>
</protein>
<dbReference type="RefSeq" id="WP_209811099.1">
    <property type="nucleotide sequence ID" value="NZ_JAGGKT010000009.1"/>
</dbReference>
<evidence type="ECO:0000313" key="3">
    <source>
        <dbReference type="EMBL" id="MBP1933070.1"/>
    </source>
</evidence>
<evidence type="ECO:0000259" key="2">
    <source>
        <dbReference type="PROSITE" id="PS51677"/>
    </source>
</evidence>
<dbReference type="InterPro" id="IPR011330">
    <property type="entry name" value="Glyco_hydro/deAcase_b/a-brl"/>
</dbReference>
<dbReference type="InterPro" id="IPR050248">
    <property type="entry name" value="Polysacc_deacetylase_ArnD"/>
</dbReference>
<feature type="transmembrane region" description="Helical" evidence="1">
    <location>
        <begin position="12"/>
        <end position="31"/>
    </location>
</feature>
<comment type="caution">
    <text evidence="3">The sequence shown here is derived from an EMBL/GenBank/DDBJ whole genome shotgun (WGS) entry which is preliminary data.</text>
</comment>
<dbReference type="SUPFAM" id="SSF88713">
    <property type="entry name" value="Glycoside hydrolase/deacetylase"/>
    <property type="match status" value="1"/>
</dbReference>
<name>A0ABS4GT89_9BACL</name>
<gene>
    <name evidence="3" type="ORF">J2Z37_003081</name>
</gene>
<feature type="domain" description="NodB homology" evidence="2">
    <location>
        <begin position="56"/>
        <end position="236"/>
    </location>
</feature>
<dbReference type="Proteomes" id="UP001519343">
    <property type="component" value="Unassembled WGS sequence"/>
</dbReference>